<evidence type="ECO:0000256" key="4">
    <source>
        <dbReference type="ARBA" id="ARBA00022695"/>
    </source>
</evidence>
<dbReference type="InterPro" id="IPR052038">
    <property type="entry name" value="Type-VII_TA_antitoxin"/>
</dbReference>
<dbReference type="EMBL" id="LNGE01000004">
    <property type="protein sequence ID" value="KYC46113.1"/>
    <property type="molecule type" value="Genomic_DNA"/>
</dbReference>
<evidence type="ECO:0000313" key="16">
    <source>
        <dbReference type="EMBL" id="KYC51394.1"/>
    </source>
</evidence>
<comment type="similarity">
    <text evidence="10">Belongs to the MntA antitoxin family.</text>
</comment>
<reference evidence="17 18" key="1">
    <citation type="journal article" date="2016" name="ISME J.">
        <title>Chasing the elusive Euryarchaeota class WSA2: genomes reveal a uniquely fastidious methyl-reducing methanogen.</title>
        <authorList>
            <person name="Nobu M.K."/>
            <person name="Narihiro T."/>
            <person name="Kuroda K."/>
            <person name="Mei R."/>
            <person name="Liu W.T."/>
        </authorList>
    </citation>
    <scope>NUCLEOTIDE SEQUENCE [LARGE SCALE GENOMIC DNA]</scope>
    <source>
        <strain evidence="14">B03fssc0709_Meth_Bin005</strain>
        <strain evidence="15">B15fssc0709_Meth_Bin003</strain>
        <strain evidence="16">BMIXfssc0709_Meth_Bin006</strain>
    </source>
</reference>
<dbReference type="InterPro" id="IPR043519">
    <property type="entry name" value="NT_sf"/>
</dbReference>
<dbReference type="EC" id="2.7.7.108" evidence="9"/>
<evidence type="ECO:0000313" key="17">
    <source>
        <dbReference type="Proteomes" id="UP000091929"/>
    </source>
</evidence>
<sequence length="113" mass="12878">MNPSERNKKLVSFLTKHGARKIGLFGSVSRGEERPDSDIDILVEFNEIKSLFEMVGIELDLADILGKKIDLVTEGSLSPYIKDKVMKDLVVIYDERKRGIYLEAFFKLLSKDL</sequence>
<evidence type="ECO:0000256" key="11">
    <source>
        <dbReference type="ARBA" id="ARBA00047518"/>
    </source>
</evidence>
<keyword evidence="3 15" id="KW-0808">Transferase</keyword>
<dbReference type="Proteomes" id="UP000092401">
    <property type="component" value="Unassembled WGS sequence"/>
</dbReference>
<evidence type="ECO:0000259" key="13">
    <source>
        <dbReference type="Pfam" id="PF01909"/>
    </source>
</evidence>
<keyword evidence="2" id="KW-1277">Toxin-antitoxin system</keyword>
<evidence type="ECO:0000256" key="3">
    <source>
        <dbReference type="ARBA" id="ARBA00022679"/>
    </source>
</evidence>
<evidence type="ECO:0000256" key="9">
    <source>
        <dbReference type="ARBA" id="ARBA00034531"/>
    </source>
</evidence>
<dbReference type="Gene3D" id="3.30.460.10">
    <property type="entry name" value="Beta Polymerase, domain 2"/>
    <property type="match status" value="1"/>
</dbReference>
<evidence type="ECO:0000256" key="6">
    <source>
        <dbReference type="ARBA" id="ARBA00022741"/>
    </source>
</evidence>
<keyword evidence="6" id="KW-0547">Nucleotide-binding</keyword>
<dbReference type="AlphaFoldDB" id="A0A150IUT3"/>
<evidence type="ECO:0000313" key="18">
    <source>
        <dbReference type="Proteomes" id="UP000092401"/>
    </source>
</evidence>
<dbReference type="SUPFAM" id="SSF81301">
    <property type="entry name" value="Nucleotidyltransferase"/>
    <property type="match status" value="1"/>
</dbReference>
<dbReference type="PANTHER" id="PTHR33571:SF14">
    <property type="entry name" value="PROTEIN ADENYLYLTRANSFERASE MJ0435-RELATED"/>
    <property type="match status" value="1"/>
</dbReference>
<dbReference type="GO" id="GO:0005524">
    <property type="term" value="F:ATP binding"/>
    <property type="evidence" value="ECO:0007669"/>
    <property type="project" value="UniProtKB-KW"/>
</dbReference>
<comment type="caution">
    <text evidence="15">The sequence shown here is derived from an EMBL/GenBank/DDBJ whole genome shotgun (WGS) entry which is preliminary data.</text>
</comment>
<organism evidence="15 17">
    <name type="scientific">Candidatus Methanofastidiosum methylothiophilum</name>
    <dbReference type="NCBI Taxonomy" id="1705564"/>
    <lineage>
        <taxon>Archaea</taxon>
        <taxon>Methanobacteriati</taxon>
        <taxon>Methanobacteriota</taxon>
        <taxon>Stenosarchaea group</taxon>
        <taxon>Candidatus Methanofastidiosia</taxon>
        <taxon>Candidatus Methanofastidiosales</taxon>
        <taxon>Candidatus Methanofastidiosaceae</taxon>
        <taxon>Candidatus Methanofastidiosum</taxon>
    </lineage>
</organism>
<evidence type="ECO:0000256" key="7">
    <source>
        <dbReference type="ARBA" id="ARBA00022840"/>
    </source>
</evidence>
<dbReference type="InterPro" id="IPR002934">
    <property type="entry name" value="Polymerase_NTP_transf_dom"/>
</dbReference>
<dbReference type="PANTHER" id="PTHR33571">
    <property type="entry name" value="SSL8005 PROTEIN"/>
    <property type="match status" value="1"/>
</dbReference>
<dbReference type="EMBL" id="LNJC01000001">
    <property type="protein sequence ID" value="KYC51394.1"/>
    <property type="molecule type" value="Genomic_DNA"/>
</dbReference>
<dbReference type="GO" id="GO:0070733">
    <property type="term" value="F:AMPylase activity"/>
    <property type="evidence" value="ECO:0007669"/>
    <property type="project" value="UniProtKB-EC"/>
</dbReference>
<comment type="cofactor">
    <cofactor evidence="1">
        <name>Mg(2+)</name>
        <dbReference type="ChEBI" id="CHEBI:18420"/>
    </cofactor>
</comment>
<evidence type="ECO:0000256" key="8">
    <source>
        <dbReference type="ARBA" id="ARBA00022842"/>
    </source>
</evidence>
<evidence type="ECO:0000313" key="14">
    <source>
        <dbReference type="EMBL" id="KYC46113.1"/>
    </source>
</evidence>
<gene>
    <name evidence="14" type="ORF">APG10_00216</name>
    <name evidence="15" type="ORF">APG11_00057</name>
    <name evidence="16" type="ORF">APG12_00056</name>
</gene>
<keyword evidence="7" id="KW-0067">ATP-binding</keyword>
<comment type="catalytic activity">
    <reaction evidence="11">
        <text>O-(5'-adenylyl)-L-tyrosyl-[protein] + ATP = O-[5'-(adenylyl-(5'-&gt;3')-adenylyl)]-L-tyrosyl-[protein] + diphosphate</text>
        <dbReference type="Rhea" id="RHEA:66528"/>
        <dbReference type="Rhea" id="RHEA-COMP:13846"/>
        <dbReference type="Rhea" id="RHEA-COMP:17046"/>
        <dbReference type="ChEBI" id="CHEBI:30616"/>
        <dbReference type="ChEBI" id="CHEBI:33019"/>
        <dbReference type="ChEBI" id="CHEBI:83624"/>
        <dbReference type="ChEBI" id="CHEBI:167160"/>
    </reaction>
</comment>
<dbReference type="Proteomes" id="UP000091929">
    <property type="component" value="Unassembled WGS sequence"/>
</dbReference>
<accession>A0A150J339</accession>
<evidence type="ECO:0000256" key="10">
    <source>
        <dbReference type="ARBA" id="ARBA00038276"/>
    </source>
</evidence>
<evidence type="ECO:0000256" key="12">
    <source>
        <dbReference type="ARBA" id="ARBA00048696"/>
    </source>
</evidence>
<feature type="domain" description="Polymerase nucleotidyl transferase" evidence="13">
    <location>
        <begin position="15"/>
        <end position="91"/>
    </location>
</feature>
<comment type="catalytic activity">
    <reaction evidence="12">
        <text>L-tyrosyl-[protein] + ATP = O-(5'-adenylyl)-L-tyrosyl-[protein] + diphosphate</text>
        <dbReference type="Rhea" id="RHEA:54288"/>
        <dbReference type="Rhea" id="RHEA-COMP:10136"/>
        <dbReference type="Rhea" id="RHEA-COMP:13846"/>
        <dbReference type="ChEBI" id="CHEBI:30616"/>
        <dbReference type="ChEBI" id="CHEBI:33019"/>
        <dbReference type="ChEBI" id="CHEBI:46858"/>
        <dbReference type="ChEBI" id="CHEBI:83624"/>
        <dbReference type="EC" id="2.7.7.108"/>
    </reaction>
</comment>
<evidence type="ECO:0000256" key="1">
    <source>
        <dbReference type="ARBA" id="ARBA00001946"/>
    </source>
</evidence>
<evidence type="ECO:0000256" key="2">
    <source>
        <dbReference type="ARBA" id="ARBA00022649"/>
    </source>
</evidence>
<keyword evidence="4" id="KW-0548">Nucleotidyltransferase</keyword>
<keyword evidence="5" id="KW-0479">Metal-binding</keyword>
<evidence type="ECO:0000313" key="15">
    <source>
        <dbReference type="EMBL" id="KYC48746.1"/>
    </source>
</evidence>
<dbReference type="Pfam" id="PF01909">
    <property type="entry name" value="NTP_transf_2"/>
    <property type="match status" value="1"/>
</dbReference>
<protein>
    <recommendedName>
        <fullName evidence="9">protein adenylyltransferase</fullName>
        <ecNumber evidence="9">2.7.7.108</ecNumber>
    </recommendedName>
</protein>
<dbReference type="CDD" id="cd05403">
    <property type="entry name" value="NT_KNTase_like"/>
    <property type="match status" value="1"/>
</dbReference>
<dbReference type="GO" id="GO:0046872">
    <property type="term" value="F:metal ion binding"/>
    <property type="evidence" value="ECO:0007669"/>
    <property type="project" value="UniProtKB-KW"/>
</dbReference>
<accession>A0A150IM55</accession>
<name>A0A150IUT3_9EURY</name>
<evidence type="ECO:0000256" key="5">
    <source>
        <dbReference type="ARBA" id="ARBA00022723"/>
    </source>
</evidence>
<dbReference type="Proteomes" id="UP000092403">
    <property type="component" value="Unassembled WGS sequence"/>
</dbReference>
<keyword evidence="8" id="KW-0460">Magnesium</keyword>
<accession>A0A150IUT3</accession>
<proteinExistence type="inferred from homology"/>
<dbReference type="EMBL" id="LNGF01000001">
    <property type="protein sequence ID" value="KYC48746.1"/>
    <property type="molecule type" value="Genomic_DNA"/>
</dbReference>